<keyword evidence="5 8" id="KW-0472">Membrane</keyword>
<feature type="transmembrane region" description="Helical" evidence="8">
    <location>
        <begin position="66"/>
        <end position="87"/>
    </location>
</feature>
<comment type="caution">
    <text evidence="10">The sequence shown here is derived from an EMBL/GenBank/DDBJ whole genome shotgun (WGS) entry which is preliminary data.</text>
</comment>
<dbReference type="PRINTS" id="PR00237">
    <property type="entry name" value="GPCRRHODOPSN"/>
</dbReference>
<sequence length="598" mass="67941">MRVVEKMFSSATAEPLSVLEGKASSDSVPKNNSTIYENAVPSPSDIFIGSRDVCITTQEISLVVNVITICVGLIIILGNLLVVVVIYRYPSRNFTALNWLLCHLATADLAIGLTVFWWFGIAEILLIPFPLQQKVIFYGFSIVCVIASFEGLLMIAVDRYLLILHQRSYRTILTKKRLILSLVIMWVVPMAILVAGPVSGWSCVKHCDCRIHNMHPDDIYCFGENCSQILPPLTKQQLLIASVISLALFLGILVLYVMMFKKIQQQSKKLQAALQQKRISQSSTQTNTSSISTSEHKNSPTTEDNQTSFRLASPTKSQWRHNLATLPEMPSESKNKVIRFSSFNKAYDFSDENDHEEVRRNAGAIADNVPNNRLQNKDAQATNKREAGMVMYIKINPTKKNGEDGEGTTNEDSTVEVRLRPRSIQTQRLRSPNYRKSVTQSVVSVFSQIKSTRKAHRHGLTNASRKRDVRVMRAMFTIMTVFVVTTTPLMIFMFYTFFNNDRSLKEIFNYLFQVITLNSMLNPFLYFWRIPHLKAKLYRFLRVHYWKNSGMLESNENGLSRPTNPIGTMRPVQLQAKAGTVGLSTQTNNLKYLYPKHL</sequence>
<evidence type="ECO:0000256" key="2">
    <source>
        <dbReference type="ARBA" id="ARBA00022475"/>
    </source>
</evidence>
<dbReference type="PROSITE" id="PS50262">
    <property type="entry name" value="G_PROTEIN_RECEP_F1_2"/>
    <property type="match status" value="1"/>
</dbReference>
<gene>
    <name evidence="10" type="ORF">CVLEPA_LOCUS3693</name>
</gene>
<dbReference type="PANTHER" id="PTHR22750">
    <property type="entry name" value="G-PROTEIN COUPLED RECEPTOR"/>
    <property type="match status" value="1"/>
</dbReference>
<feature type="transmembrane region" description="Helical" evidence="8">
    <location>
        <begin position="135"/>
        <end position="157"/>
    </location>
</feature>
<evidence type="ECO:0000313" key="11">
    <source>
        <dbReference type="Proteomes" id="UP001642483"/>
    </source>
</evidence>
<feature type="compositionally biased region" description="Polar residues" evidence="7">
    <location>
        <begin position="299"/>
        <end position="316"/>
    </location>
</feature>
<evidence type="ECO:0000256" key="1">
    <source>
        <dbReference type="ARBA" id="ARBA00004651"/>
    </source>
</evidence>
<feature type="transmembrane region" description="Helical" evidence="8">
    <location>
        <begin position="474"/>
        <end position="498"/>
    </location>
</feature>
<dbReference type="EMBL" id="CAWYQH010000002">
    <property type="protein sequence ID" value="CAK8673964.1"/>
    <property type="molecule type" value="Genomic_DNA"/>
</dbReference>
<accession>A0ABP0F2M7</accession>
<reference evidence="10 11" key="1">
    <citation type="submission" date="2024-02" db="EMBL/GenBank/DDBJ databases">
        <authorList>
            <person name="Daric V."/>
            <person name="Darras S."/>
        </authorList>
    </citation>
    <scope>NUCLEOTIDE SEQUENCE [LARGE SCALE GENOMIC DNA]</scope>
</reference>
<keyword evidence="11" id="KW-1185">Reference proteome</keyword>
<dbReference type="Pfam" id="PF00001">
    <property type="entry name" value="7tm_1"/>
    <property type="match status" value="1"/>
</dbReference>
<dbReference type="InterPro" id="IPR017452">
    <property type="entry name" value="GPCR_Rhodpsn_7TM"/>
</dbReference>
<evidence type="ECO:0000256" key="8">
    <source>
        <dbReference type="SAM" id="Phobius"/>
    </source>
</evidence>
<feature type="transmembrane region" description="Helical" evidence="8">
    <location>
        <begin position="178"/>
        <end position="196"/>
    </location>
</feature>
<feature type="transmembrane region" description="Helical" evidence="8">
    <location>
        <begin position="510"/>
        <end position="528"/>
    </location>
</feature>
<evidence type="ECO:0000256" key="5">
    <source>
        <dbReference type="ARBA" id="ARBA00023136"/>
    </source>
</evidence>
<dbReference type="Proteomes" id="UP001642483">
    <property type="component" value="Unassembled WGS sequence"/>
</dbReference>
<dbReference type="PROSITE" id="PS00237">
    <property type="entry name" value="G_PROTEIN_RECEP_F1_1"/>
    <property type="match status" value="1"/>
</dbReference>
<comment type="similarity">
    <text evidence="6">Belongs to the G-protein coupled receptor 1 family.</text>
</comment>
<feature type="transmembrane region" description="Helical" evidence="8">
    <location>
        <begin position="238"/>
        <end position="259"/>
    </location>
</feature>
<feature type="region of interest" description="Disordered" evidence="7">
    <location>
        <begin position="278"/>
        <end position="316"/>
    </location>
</feature>
<dbReference type="Gene3D" id="1.20.1070.10">
    <property type="entry name" value="Rhodopsin 7-helix transmembrane proteins"/>
    <property type="match status" value="2"/>
</dbReference>
<evidence type="ECO:0000259" key="9">
    <source>
        <dbReference type="PROSITE" id="PS50262"/>
    </source>
</evidence>
<evidence type="ECO:0000256" key="7">
    <source>
        <dbReference type="SAM" id="MobiDB-lite"/>
    </source>
</evidence>
<feature type="transmembrane region" description="Helical" evidence="8">
    <location>
        <begin position="99"/>
        <end position="129"/>
    </location>
</feature>
<organism evidence="10 11">
    <name type="scientific">Clavelina lepadiformis</name>
    <name type="common">Light-bulb sea squirt</name>
    <name type="synonym">Ascidia lepadiformis</name>
    <dbReference type="NCBI Taxonomy" id="159417"/>
    <lineage>
        <taxon>Eukaryota</taxon>
        <taxon>Metazoa</taxon>
        <taxon>Chordata</taxon>
        <taxon>Tunicata</taxon>
        <taxon>Ascidiacea</taxon>
        <taxon>Aplousobranchia</taxon>
        <taxon>Clavelinidae</taxon>
        <taxon>Clavelina</taxon>
    </lineage>
</organism>
<dbReference type="SMART" id="SM01381">
    <property type="entry name" value="7TM_GPCR_Srsx"/>
    <property type="match status" value="1"/>
</dbReference>
<evidence type="ECO:0000256" key="4">
    <source>
        <dbReference type="ARBA" id="ARBA00022989"/>
    </source>
</evidence>
<keyword evidence="3 6" id="KW-0812">Transmembrane</keyword>
<keyword evidence="6" id="KW-0297">G-protein coupled receptor</keyword>
<feature type="compositionally biased region" description="Low complexity" evidence="7">
    <location>
        <begin position="278"/>
        <end position="293"/>
    </location>
</feature>
<keyword evidence="6" id="KW-0675">Receptor</keyword>
<dbReference type="InterPro" id="IPR000276">
    <property type="entry name" value="GPCR_Rhodpsn"/>
</dbReference>
<evidence type="ECO:0000256" key="3">
    <source>
        <dbReference type="ARBA" id="ARBA00022692"/>
    </source>
</evidence>
<proteinExistence type="inferred from homology"/>
<dbReference type="SUPFAM" id="SSF81321">
    <property type="entry name" value="Family A G protein-coupled receptor-like"/>
    <property type="match status" value="1"/>
</dbReference>
<comment type="subcellular location">
    <subcellularLocation>
        <location evidence="1">Cell membrane</location>
        <topology evidence="1">Multi-pass membrane protein</topology>
    </subcellularLocation>
</comment>
<evidence type="ECO:0000256" key="6">
    <source>
        <dbReference type="RuleBase" id="RU000688"/>
    </source>
</evidence>
<keyword evidence="6" id="KW-0807">Transducer</keyword>
<protein>
    <recommendedName>
        <fullName evidence="9">G-protein coupled receptors family 1 profile domain-containing protein</fullName>
    </recommendedName>
</protein>
<feature type="domain" description="G-protein coupled receptors family 1 profile" evidence="9">
    <location>
        <begin position="78"/>
        <end position="526"/>
    </location>
</feature>
<keyword evidence="4 8" id="KW-1133">Transmembrane helix</keyword>
<keyword evidence="2" id="KW-1003">Cell membrane</keyword>
<name>A0ABP0F2M7_CLALP</name>
<evidence type="ECO:0000313" key="10">
    <source>
        <dbReference type="EMBL" id="CAK8673964.1"/>
    </source>
</evidence>